<accession>A0A8J8PAP0</accession>
<sequence length="138" mass="15025">MRSDSVRECRVAAARRHCLVQRRAATVAVVGTPDRRLLALSLAWGLRFESADGSRSRTDATSASHGGPLPPREHRKTMRTHNDEPENSFGPDLPAPAAVTDDGFAQRQLAQYRVGVRDGLVSAAQYQAAVARYEGGDR</sequence>
<dbReference type="RefSeq" id="WP_142980741.1">
    <property type="nucleotide sequence ID" value="NZ_RKLU01000011.1"/>
</dbReference>
<keyword evidence="3" id="KW-1185">Reference proteome</keyword>
<proteinExistence type="predicted"/>
<organism evidence="2 3">
    <name type="scientific">Halonotius terrestris</name>
    <dbReference type="NCBI Taxonomy" id="2487750"/>
    <lineage>
        <taxon>Archaea</taxon>
        <taxon>Methanobacteriati</taxon>
        <taxon>Methanobacteriota</taxon>
        <taxon>Stenosarchaea group</taxon>
        <taxon>Halobacteria</taxon>
        <taxon>Halobacteriales</taxon>
        <taxon>Haloferacaceae</taxon>
        <taxon>Halonotius</taxon>
    </lineage>
</organism>
<feature type="region of interest" description="Disordered" evidence="1">
    <location>
        <begin position="50"/>
        <end position="102"/>
    </location>
</feature>
<evidence type="ECO:0000313" key="2">
    <source>
        <dbReference type="EMBL" id="TQQ78615.1"/>
    </source>
</evidence>
<name>A0A8J8PAP0_9EURY</name>
<protein>
    <submittedName>
        <fullName evidence="2">Uncharacterized protein</fullName>
    </submittedName>
</protein>
<reference evidence="2" key="1">
    <citation type="submission" date="2019-02" db="EMBL/GenBank/DDBJ databases">
        <title>Halonotius sp. a new haloarchaeum isolated from saline soil.</title>
        <authorList>
            <person name="Duran-Viseras A."/>
            <person name="Sanchez-Porro C."/>
            <person name="Ventosa A."/>
        </authorList>
    </citation>
    <scope>NUCLEOTIDE SEQUENCE</scope>
    <source>
        <strain evidence="2">F15B</strain>
    </source>
</reference>
<dbReference type="AlphaFoldDB" id="A0A8J8PAP0"/>
<evidence type="ECO:0000256" key="1">
    <source>
        <dbReference type="SAM" id="MobiDB-lite"/>
    </source>
</evidence>
<dbReference type="EMBL" id="RKLU01000011">
    <property type="protein sequence ID" value="TQQ78615.1"/>
    <property type="molecule type" value="Genomic_DNA"/>
</dbReference>
<dbReference type="Proteomes" id="UP000705823">
    <property type="component" value="Unassembled WGS sequence"/>
</dbReference>
<gene>
    <name evidence="2" type="ORF">EGH24_13920</name>
</gene>
<evidence type="ECO:0000313" key="3">
    <source>
        <dbReference type="Proteomes" id="UP000705823"/>
    </source>
</evidence>
<comment type="caution">
    <text evidence="2">The sequence shown here is derived from an EMBL/GenBank/DDBJ whole genome shotgun (WGS) entry which is preliminary data.</text>
</comment>